<evidence type="ECO:0000259" key="18">
    <source>
        <dbReference type="SMART" id="SM00079"/>
    </source>
</evidence>
<evidence type="ECO:0000256" key="11">
    <source>
        <dbReference type="ARBA" id="ARBA00023180"/>
    </source>
</evidence>
<keyword evidence="11" id="KW-0325">Glycoprotein</keyword>
<keyword evidence="9 15" id="KW-0472">Membrane</keyword>
<dbReference type="InterPro" id="IPR001828">
    <property type="entry name" value="ANF_lig-bd_rcpt"/>
</dbReference>
<feature type="transmembrane region" description="Helical" evidence="17">
    <location>
        <begin position="666"/>
        <end position="686"/>
    </location>
</feature>
<keyword evidence="4 15" id="KW-0813">Transport</keyword>
<dbReference type="PANTHER" id="PTHR34836">
    <property type="entry name" value="OS06G0188250 PROTEIN"/>
    <property type="match status" value="1"/>
</dbReference>
<dbReference type="EMBL" id="KZ305085">
    <property type="protein sequence ID" value="PIA28580.1"/>
    <property type="molecule type" value="Genomic_DNA"/>
</dbReference>
<evidence type="ECO:0000256" key="5">
    <source>
        <dbReference type="ARBA" id="ARBA00022692"/>
    </source>
</evidence>
<dbReference type="PIRSF" id="PIRSF037090">
    <property type="entry name" value="Iontro_Glu-like_rcpt_pln"/>
    <property type="match status" value="1"/>
</dbReference>
<dbReference type="InterPro" id="IPR001320">
    <property type="entry name" value="Iontro_rcpt_C"/>
</dbReference>
<keyword evidence="20" id="KW-1185">Reference proteome</keyword>
<dbReference type="Pfam" id="PF10613">
    <property type="entry name" value="Lig_chan-Glu_bd"/>
    <property type="match status" value="1"/>
</dbReference>
<comment type="function">
    <text evidence="15">Glutamate-gated receptor that probably acts as non-selective cation channel.</text>
</comment>
<feature type="region of interest" description="Disordered" evidence="16">
    <location>
        <begin position="714"/>
        <end position="770"/>
    </location>
</feature>
<evidence type="ECO:0000256" key="2">
    <source>
        <dbReference type="ARBA" id="ARBA00008685"/>
    </source>
</evidence>
<dbReference type="SUPFAM" id="SSF53850">
    <property type="entry name" value="Periplasmic binding protein-like II"/>
    <property type="match status" value="1"/>
</dbReference>
<evidence type="ECO:0000256" key="9">
    <source>
        <dbReference type="ARBA" id="ARBA00023136"/>
    </source>
</evidence>
<dbReference type="STRING" id="218851.A0A2G5CBE8"/>
<accession>A0A2G5CBE8</accession>
<evidence type="ECO:0000313" key="19">
    <source>
        <dbReference type="EMBL" id="PIA28580.1"/>
    </source>
</evidence>
<dbReference type="Gene3D" id="3.40.190.10">
    <property type="entry name" value="Periplasmic binding protein-like II"/>
    <property type="match status" value="3"/>
</dbReference>
<name>A0A2G5CBE8_AQUCA</name>
<keyword evidence="10 15" id="KW-0675">Receptor</keyword>
<dbReference type="Gene3D" id="3.40.50.2300">
    <property type="match status" value="2"/>
</dbReference>
<evidence type="ECO:0000313" key="20">
    <source>
        <dbReference type="Proteomes" id="UP000230069"/>
    </source>
</evidence>
<dbReference type="InterPro" id="IPR028082">
    <property type="entry name" value="Peripla_BP_I"/>
</dbReference>
<evidence type="ECO:0000256" key="12">
    <source>
        <dbReference type="ARBA" id="ARBA00023286"/>
    </source>
</evidence>
<keyword evidence="13 15" id="KW-0407">Ion channel</keyword>
<dbReference type="InterPro" id="IPR017103">
    <property type="entry name" value="Iontropic_Glu_rcpt_pln"/>
</dbReference>
<evidence type="ECO:0000256" key="17">
    <source>
        <dbReference type="SAM" id="Phobius"/>
    </source>
</evidence>
<dbReference type="FunFam" id="3.40.50.2300:FF:000081">
    <property type="entry name" value="Glutamate receptor"/>
    <property type="match status" value="1"/>
</dbReference>
<evidence type="ECO:0000256" key="7">
    <source>
        <dbReference type="ARBA" id="ARBA00022989"/>
    </source>
</evidence>
<dbReference type="InParanoid" id="A0A2G5CBE8"/>
<dbReference type="SUPFAM" id="SSF53822">
    <property type="entry name" value="Periplasmic binding protein-like I"/>
    <property type="match status" value="1"/>
</dbReference>
<feature type="transmembrane region" description="Helical" evidence="17">
    <location>
        <begin position="417"/>
        <end position="443"/>
    </location>
</feature>
<evidence type="ECO:0000256" key="13">
    <source>
        <dbReference type="ARBA" id="ARBA00023303"/>
    </source>
</evidence>
<dbReference type="PANTHER" id="PTHR34836:SF1">
    <property type="entry name" value="OS09G0428600 PROTEIN"/>
    <property type="match status" value="1"/>
</dbReference>
<comment type="similarity">
    <text evidence="2 15">Belongs to the glutamate-gated ion channel (TC 1.A.10.1) family.</text>
</comment>
<evidence type="ECO:0000256" key="8">
    <source>
        <dbReference type="ARBA" id="ARBA00023065"/>
    </source>
</evidence>
<evidence type="ECO:0000256" key="14">
    <source>
        <dbReference type="ARBA" id="ARBA00049638"/>
    </source>
</evidence>
<dbReference type="SMART" id="SM00079">
    <property type="entry name" value="PBPe"/>
    <property type="match status" value="1"/>
</dbReference>
<keyword evidence="7 17" id="KW-1133">Transmembrane helix</keyword>
<evidence type="ECO:0000256" key="4">
    <source>
        <dbReference type="ARBA" id="ARBA00022448"/>
    </source>
</evidence>
<comment type="subcellular location">
    <subcellularLocation>
        <location evidence="1">Membrane</location>
        <topology evidence="1">Multi-pass membrane protein</topology>
    </subcellularLocation>
</comment>
<proteinExistence type="inferred from homology"/>
<keyword evidence="8 15" id="KW-0406">Ion transport</keyword>
<comment type="subunit">
    <text evidence="3">May form heteromers.</text>
</comment>
<dbReference type="FunFam" id="3.40.190.10:FF:000103">
    <property type="entry name" value="Glutamate receptor"/>
    <property type="match status" value="1"/>
</dbReference>
<dbReference type="CDD" id="cd13686">
    <property type="entry name" value="GluR_Plant"/>
    <property type="match status" value="1"/>
</dbReference>
<sequence length="785" mass="88293">MSQNDIHQLEAIASLLVDFGWKEVVLICEETEYGHGIIPYLIDAFHSMGVLVSFRRSIHPNATDDQILNELDKLSTKKTRVFIVHMLPPLGHRFFLMVKQAGLMTEGNAWIITEGLTDLLGSMEHSVINAMLGVLGVKAYIPSSKELHRFKVRMSKKKTQEGEILDKGNNFCLHAYDTIWALGMAAERVGTNHIFQEQKKYQNKTDNSDFGISEIGPQLLKEISKSEFKGLSGDIRLVDGQLQSPAFQIINVEQMERKVGFWSPTIGISQQPDVRTTRSLRPIIWPGESTMVPSGKKLKVGYLVKQTFTELVKVEFNHSSNEAFVTGYCIDVFMAVMEALPKAIPYDFVPFQMENGENDSYSYNDLIYQVFLQKYDVVVGDITITSDRSLYVDFSLPYTTGGVEMVIPIKHDERSNVMIFLELFCSFVWLSYFGMFLFTTIVLRSLEHENISELSIPQQIGKVAENLFLALLNQVDGMKMVSKLVAFIFVLTGFMLAGLFGQALQKVVFDDDCQLNAVNTNDLVNNGDFVGYQSGSFVEVVLKQLNFHESQLKVYNSPEEYDQALSKGSQNGGVAAIFDEMPYIMLFLNKHPGKYRRVGPIHRMEGFGFVFPRGSSLVADVSRAILSIVEVEKIAKIEKAWLGSERTFPDPSKKLPSENFSIQNTWGLFVIALTIILFLYLFSWLAHTNRQSKNWFFELLRYIFQVKEVEPENAEPPADAIPDKSADLNGSGNAAAESSEPESPTLGDLTNLSAEPSGKENEASPDMTVIDIGFQNNQVRKDIEI</sequence>
<feature type="domain" description="Ionotropic glutamate receptor C-terminal" evidence="18">
    <location>
        <begin position="297"/>
        <end position="644"/>
    </location>
</feature>
<evidence type="ECO:0000256" key="10">
    <source>
        <dbReference type="ARBA" id="ARBA00023170"/>
    </source>
</evidence>
<dbReference type="Proteomes" id="UP000230069">
    <property type="component" value="Unassembled WGS sequence"/>
</dbReference>
<dbReference type="GO" id="GO:0015276">
    <property type="term" value="F:ligand-gated monoatomic ion channel activity"/>
    <property type="evidence" value="ECO:0007669"/>
    <property type="project" value="InterPro"/>
</dbReference>
<organism evidence="19 20">
    <name type="scientific">Aquilegia coerulea</name>
    <name type="common">Rocky mountain columbine</name>
    <dbReference type="NCBI Taxonomy" id="218851"/>
    <lineage>
        <taxon>Eukaryota</taxon>
        <taxon>Viridiplantae</taxon>
        <taxon>Streptophyta</taxon>
        <taxon>Embryophyta</taxon>
        <taxon>Tracheophyta</taxon>
        <taxon>Spermatophyta</taxon>
        <taxon>Magnoliopsida</taxon>
        <taxon>Ranunculales</taxon>
        <taxon>Ranunculaceae</taxon>
        <taxon>Thalictroideae</taxon>
        <taxon>Aquilegia</taxon>
    </lineage>
</organism>
<evidence type="ECO:0000256" key="6">
    <source>
        <dbReference type="ARBA" id="ARBA00022729"/>
    </source>
</evidence>
<dbReference type="GO" id="GO:0016020">
    <property type="term" value="C:membrane"/>
    <property type="evidence" value="ECO:0007669"/>
    <property type="project" value="UniProtKB-SubCell"/>
</dbReference>
<gene>
    <name evidence="19" type="ORF">AQUCO_06800027v1</name>
</gene>
<dbReference type="OrthoDB" id="5984008at2759"/>
<keyword evidence="12 15" id="KW-1071">Ligand-gated ion channel</keyword>
<reference evidence="19 20" key="1">
    <citation type="submission" date="2017-09" db="EMBL/GenBank/DDBJ databases">
        <title>WGS assembly of Aquilegia coerulea Goldsmith.</title>
        <authorList>
            <person name="Hodges S."/>
            <person name="Kramer E."/>
            <person name="Nordborg M."/>
            <person name="Tomkins J."/>
            <person name="Borevitz J."/>
            <person name="Derieg N."/>
            <person name="Yan J."/>
            <person name="Mihaltcheva S."/>
            <person name="Hayes R.D."/>
            <person name="Rokhsar D."/>
        </authorList>
    </citation>
    <scope>NUCLEOTIDE SEQUENCE [LARGE SCALE GENOMIC DNA]</scope>
    <source>
        <strain evidence="20">cv. Goldsmith</strain>
    </source>
</reference>
<keyword evidence="5 17" id="KW-0812">Transmembrane</keyword>
<dbReference type="InterPro" id="IPR019594">
    <property type="entry name" value="Glu/Gly-bd"/>
</dbReference>
<dbReference type="AlphaFoldDB" id="A0A2G5CBE8"/>
<comment type="function">
    <text evidence="14">Glutamate-gated receptor that probably acts as a non-selective cation channel. May be involved in light-signal transduction and calcium homeostasis via the regulation of calcium influx into cells.</text>
</comment>
<feature type="transmembrane region" description="Helical" evidence="17">
    <location>
        <begin position="484"/>
        <end position="504"/>
    </location>
</feature>
<evidence type="ECO:0000256" key="16">
    <source>
        <dbReference type="SAM" id="MobiDB-lite"/>
    </source>
</evidence>
<evidence type="ECO:0000256" key="1">
    <source>
        <dbReference type="ARBA" id="ARBA00004141"/>
    </source>
</evidence>
<protein>
    <recommendedName>
        <fullName evidence="15">Glutamate receptor</fullName>
    </recommendedName>
</protein>
<evidence type="ECO:0000256" key="15">
    <source>
        <dbReference type="PIRNR" id="PIRNR037090"/>
    </source>
</evidence>
<keyword evidence="6" id="KW-0732">Signal</keyword>
<dbReference type="InterPro" id="IPR015683">
    <property type="entry name" value="Ionotropic_Glu_rcpt"/>
</dbReference>
<evidence type="ECO:0000256" key="3">
    <source>
        <dbReference type="ARBA" id="ARBA00011095"/>
    </source>
</evidence>
<dbReference type="Pfam" id="PF01094">
    <property type="entry name" value="ANF_receptor"/>
    <property type="match status" value="1"/>
</dbReference>